<protein>
    <recommendedName>
        <fullName evidence="1">Transposase IS200-like domain-containing protein</fullName>
    </recommendedName>
</protein>
<dbReference type="GO" id="GO:0004803">
    <property type="term" value="F:transposase activity"/>
    <property type="evidence" value="ECO:0007669"/>
    <property type="project" value="InterPro"/>
</dbReference>
<dbReference type="GO" id="GO:0006313">
    <property type="term" value="P:DNA transposition"/>
    <property type="evidence" value="ECO:0007669"/>
    <property type="project" value="InterPro"/>
</dbReference>
<accession>A0A2H0DVC5</accession>
<comment type="caution">
    <text evidence="2">The sequence shown here is derived from an EMBL/GenBank/DDBJ whole genome shotgun (WGS) entry which is preliminary data.</text>
</comment>
<evidence type="ECO:0000313" key="2">
    <source>
        <dbReference type="EMBL" id="PIP85550.1"/>
    </source>
</evidence>
<dbReference type="InterPro" id="IPR002686">
    <property type="entry name" value="Transposase_17"/>
</dbReference>
<dbReference type="PANTHER" id="PTHR34322:SF2">
    <property type="entry name" value="TRANSPOSASE IS200-LIKE DOMAIN-CONTAINING PROTEIN"/>
    <property type="match status" value="1"/>
</dbReference>
<dbReference type="GO" id="GO:0003677">
    <property type="term" value="F:DNA binding"/>
    <property type="evidence" value="ECO:0007669"/>
    <property type="project" value="InterPro"/>
</dbReference>
<evidence type="ECO:0000259" key="1">
    <source>
        <dbReference type="SMART" id="SM01321"/>
    </source>
</evidence>
<dbReference type="EMBL" id="PCTR01000114">
    <property type="protein sequence ID" value="PIP85550.1"/>
    <property type="molecule type" value="Genomic_DNA"/>
</dbReference>
<dbReference type="AlphaFoldDB" id="A0A2H0DVC5"/>
<dbReference type="InterPro" id="IPR036515">
    <property type="entry name" value="Transposase_17_sf"/>
</dbReference>
<reference evidence="2 3" key="1">
    <citation type="submission" date="2017-09" db="EMBL/GenBank/DDBJ databases">
        <title>Depth-based differentiation of microbial function through sediment-hosted aquifers and enrichment of novel symbionts in the deep terrestrial subsurface.</title>
        <authorList>
            <person name="Probst A.J."/>
            <person name="Ladd B."/>
            <person name="Jarett J.K."/>
            <person name="Geller-Mcgrath D.E."/>
            <person name="Sieber C.M."/>
            <person name="Emerson J.B."/>
            <person name="Anantharaman K."/>
            <person name="Thomas B.C."/>
            <person name="Malmstrom R."/>
            <person name="Stieglmeier M."/>
            <person name="Klingl A."/>
            <person name="Woyke T."/>
            <person name="Ryan C.M."/>
            <person name="Banfield J.F."/>
        </authorList>
    </citation>
    <scope>NUCLEOTIDE SEQUENCE [LARGE SCALE GENOMIC DNA]</scope>
    <source>
        <strain evidence="2">CG22_combo_CG10-13_8_21_14_all_43_12</strain>
    </source>
</reference>
<name>A0A2H0DVC5_9BACT</name>
<feature type="domain" description="Transposase IS200-like" evidence="1">
    <location>
        <begin position="11"/>
        <end position="149"/>
    </location>
</feature>
<dbReference type="Pfam" id="PF01797">
    <property type="entry name" value="Y1_Tnp"/>
    <property type="match status" value="1"/>
</dbReference>
<organism evidence="2 3">
    <name type="scientific">Candidatus Collierbacteria bacterium CG22_combo_CG10-13_8_21_14_all_43_12</name>
    <dbReference type="NCBI Taxonomy" id="1974537"/>
    <lineage>
        <taxon>Bacteria</taxon>
        <taxon>Candidatus Collieribacteriota</taxon>
    </lineage>
</organism>
<evidence type="ECO:0000313" key="3">
    <source>
        <dbReference type="Proteomes" id="UP000231136"/>
    </source>
</evidence>
<dbReference type="Proteomes" id="UP000231136">
    <property type="component" value="Unassembled WGS sequence"/>
</dbReference>
<dbReference type="PANTHER" id="PTHR34322">
    <property type="entry name" value="TRANSPOSASE, Y1_TNP DOMAIN-CONTAINING"/>
    <property type="match status" value="1"/>
</dbReference>
<gene>
    <name evidence="2" type="ORF">COW83_03680</name>
</gene>
<proteinExistence type="predicted"/>
<dbReference type="SUPFAM" id="SSF143422">
    <property type="entry name" value="Transposase IS200-like"/>
    <property type="match status" value="1"/>
</dbReference>
<sequence>MPSKNAIKEYEAGAYYHIYNRGVEERTIFQDDQDYKTFLSYLKIYLTAPNLQGLSLKEDSISPSRQPKNYSDSVCLLAFCLMPNHFHLLIKQNDDHSISYFMSSVLTKYVRYFNTRHKRIGHLFQGRYKAVKIENEYQWIHLSKYIHRNPLDLSTFKDSPCKLEEYKYSSFQNYLGLIAQSWVHPDEIIANFGDRRHNSYQNFVTEDLDISPIYFSAIDYD</sequence>
<dbReference type="Gene3D" id="3.30.70.1290">
    <property type="entry name" value="Transposase IS200-like"/>
    <property type="match status" value="1"/>
</dbReference>
<dbReference type="SMART" id="SM01321">
    <property type="entry name" value="Y1_Tnp"/>
    <property type="match status" value="1"/>
</dbReference>